<feature type="transmembrane region" description="Helical" evidence="3">
    <location>
        <begin position="142"/>
        <end position="160"/>
    </location>
</feature>
<evidence type="ECO:0000313" key="4">
    <source>
        <dbReference type="EMBL" id="MDT2732740.1"/>
    </source>
</evidence>
<keyword evidence="1" id="KW-0175">Coiled coil</keyword>
<feature type="compositionally biased region" description="Polar residues" evidence="2">
    <location>
        <begin position="17"/>
        <end position="27"/>
    </location>
</feature>
<evidence type="ECO:0000313" key="5">
    <source>
        <dbReference type="Proteomes" id="UP001180515"/>
    </source>
</evidence>
<keyword evidence="3" id="KW-0812">Transmembrane</keyword>
<keyword evidence="3" id="KW-1133">Transmembrane helix</keyword>
<comment type="caution">
    <text evidence="4">The sequence shown here is derived from an EMBL/GenBank/DDBJ whole genome shotgun (WGS) entry which is preliminary data.</text>
</comment>
<dbReference type="EMBL" id="JARQAG010000032">
    <property type="protein sequence ID" value="MDT2732740.1"/>
    <property type="molecule type" value="Genomic_DNA"/>
</dbReference>
<keyword evidence="3" id="KW-0472">Membrane</keyword>
<dbReference type="Proteomes" id="UP001180515">
    <property type="component" value="Unassembled WGS sequence"/>
</dbReference>
<dbReference type="RefSeq" id="WP_103344600.1">
    <property type="nucleotide sequence ID" value="NZ_JARQAG010000032.1"/>
</dbReference>
<feature type="region of interest" description="Disordered" evidence="2">
    <location>
        <begin position="170"/>
        <end position="209"/>
    </location>
</feature>
<proteinExistence type="predicted"/>
<gene>
    <name evidence="4" type="ORF">P7G31_11045</name>
</gene>
<accession>A0AAE4HWY8</accession>
<evidence type="ECO:0000256" key="1">
    <source>
        <dbReference type="SAM" id="Coils"/>
    </source>
</evidence>
<evidence type="ECO:0000256" key="3">
    <source>
        <dbReference type="SAM" id="Phobius"/>
    </source>
</evidence>
<sequence>MDMEDYEKQEELKRANQLFSESNNLQKRQLDQQEQLSYQQKKHHDEIIREQRWNAEQKRIEKFEKEMDDKIYGLKVEIAKSKDWEVKSGLQVLLDEELTKKDAYYRQKSIKEEADRQEEEKRVAKYQKEIKKAKLVSLIKKIIFTIIIGIVALIALLWYFSGSNQDNTKNTFGESNITKKKNSDAEKQSTVKSSSQSSTSKTKKSDDKVSNAVTTKTNFQVEVTKNQIDVRNSPDINSQIISTCQLGVYTIVETLEADGYNWGKLESNEGWINLASTSRISESEVKDAVSTTTEWEKSYSYYYVPSNTSTLMMAGFKLEAFGYVTLYRSGAEIMASNSGNPVKGSYTIEKYSSSEQVTSYVINQKTIVNGDAPETKLVSPNIILKIHVPVSELKKADSNMSQDEDKVYYGYISNLGQHILTDGNSPMPQVFFNRGE</sequence>
<name>A0AAE4HWY8_9STRE</name>
<evidence type="ECO:0000256" key="2">
    <source>
        <dbReference type="SAM" id="MobiDB-lite"/>
    </source>
</evidence>
<protein>
    <recommendedName>
        <fullName evidence="6">SH3b domain-containing protein</fullName>
    </recommendedName>
</protein>
<feature type="compositionally biased region" description="Low complexity" evidence="2">
    <location>
        <begin position="190"/>
        <end position="200"/>
    </location>
</feature>
<evidence type="ECO:0008006" key="6">
    <source>
        <dbReference type="Google" id="ProtNLM"/>
    </source>
</evidence>
<reference evidence="4" key="1">
    <citation type="submission" date="2023-03" db="EMBL/GenBank/DDBJ databases">
        <authorList>
            <person name="Shen W."/>
            <person name="Cai J."/>
        </authorList>
    </citation>
    <scope>NUCLEOTIDE SEQUENCE</scope>
    <source>
        <strain evidence="4">P82-2</strain>
    </source>
</reference>
<organism evidence="4 5">
    <name type="scientific">Streptococcus parauberis</name>
    <dbReference type="NCBI Taxonomy" id="1348"/>
    <lineage>
        <taxon>Bacteria</taxon>
        <taxon>Bacillati</taxon>
        <taxon>Bacillota</taxon>
        <taxon>Bacilli</taxon>
        <taxon>Lactobacillales</taxon>
        <taxon>Streptococcaceae</taxon>
        <taxon>Streptococcus</taxon>
    </lineage>
</organism>
<feature type="region of interest" description="Disordered" evidence="2">
    <location>
        <begin position="1"/>
        <end position="38"/>
    </location>
</feature>
<feature type="coiled-coil region" evidence="1">
    <location>
        <begin position="109"/>
        <end position="136"/>
    </location>
</feature>
<dbReference type="AlphaFoldDB" id="A0AAE4HWY8"/>